<keyword evidence="2" id="KW-0966">Cell projection</keyword>
<evidence type="ECO:0000313" key="3">
    <source>
        <dbReference type="Proteomes" id="UP000243650"/>
    </source>
</evidence>
<dbReference type="SUPFAM" id="SSF160214">
    <property type="entry name" value="FlaG-like"/>
    <property type="match status" value="1"/>
</dbReference>
<dbReference type="Pfam" id="PF03646">
    <property type="entry name" value="FlaG"/>
    <property type="match status" value="1"/>
</dbReference>
<dbReference type="PANTHER" id="PTHR37166">
    <property type="entry name" value="PROTEIN FLAG"/>
    <property type="match status" value="1"/>
</dbReference>
<sequence length="129" mass="14352">MEVKSTGSMSVHDLFDQVQSERGSTRPHQADPANGSAGPGLETASAQSMDKPAEWTQSELDKGLAAMNELSMFKKHSLSFEQHEKLDRTMVKVVDQETDEIVREIPPEKFLDMISSMLEFAGILIDEKI</sequence>
<name>A0A2P6MH67_ALKUR</name>
<accession>A0A2P6MH67</accession>
<dbReference type="RefSeq" id="WP_105959098.1">
    <property type="nucleotide sequence ID" value="NZ_PVNS01000007.1"/>
</dbReference>
<comment type="caution">
    <text evidence="2">The sequence shown here is derived from an EMBL/GenBank/DDBJ whole genome shotgun (WGS) entry which is preliminary data.</text>
</comment>
<dbReference type="InterPro" id="IPR005186">
    <property type="entry name" value="FlaG"/>
</dbReference>
<reference evidence="2 3" key="1">
    <citation type="submission" date="2018-03" db="EMBL/GenBank/DDBJ databases">
        <title>Bacillus urumqiensis sp. nov., a moderately haloalkaliphilic bacterium isolated from a salt lake.</title>
        <authorList>
            <person name="Zhao B."/>
            <person name="Liao Z."/>
        </authorList>
    </citation>
    <scope>NUCLEOTIDE SEQUENCE [LARGE SCALE GENOMIC DNA]</scope>
    <source>
        <strain evidence="2 3">BZ-SZ-XJ18</strain>
    </source>
</reference>
<evidence type="ECO:0000313" key="2">
    <source>
        <dbReference type="EMBL" id="PRO65629.1"/>
    </source>
</evidence>
<dbReference type="InterPro" id="IPR035924">
    <property type="entry name" value="FlaG-like_sf"/>
</dbReference>
<evidence type="ECO:0000256" key="1">
    <source>
        <dbReference type="SAM" id="MobiDB-lite"/>
    </source>
</evidence>
<feature type="region of interest" description="Disordered" evidence="1">
    <location>
        <begin position="1"/>
        <end position="57"/>
    </location>
</feature>
<keyword evidence="2" id="KW-0969">Cilium</keyword>
<dbReference type="PANTHER" id="PTHR37166:SF1">
    <property type="entry name" value="PROTEIN FLAG"/>
    <property type="match status" value="1"/>
</dbReference>
<dbReference type="Proteomes" id="UP000243650">
    <property type="component" value="Unassembled WGS sequence"/>
</dbReference>
<dbReference type="AlphaFoldDB" id="A0A2P6MH67"/>
<dbReference type="EMBL" id="PVNS01000007">
    <property type="protein sequence ID" value="PRO65629.1"/>
    <property type="molecule type" value="Genomic_DNA"/>
</dbReference>
<proteinExistence type="predicted"/>
<gene>
    <name evidence="2" type="ORF">C6I21_08890</name>
</gene>
<dbReference type="OrthoDB" id="9799867at2"/>
<keyword evidence="3" id="KW-1185">Reference proteome</keyword>
<protein>
    <submittedName>
        <fullName evidence="2">Flagellar biosynthesis protein FlaG</fullName>
    </submittedName>
</protein>
<keyword evidence="2" id="KW-0282">Flagellum</keyword>
<organism evidence="2 3">
    <name type="scientific">Alkalicoccus urumqiensis</name>
    <name type="common">Bacillus urumqiensis</name>
    <dbReference type="NCBI Taxonomy" id="1548213"/>
    <lineage>
        <taxon>Bacteria</taxon>
        <taxon>Bacillati</taxon>
        <taxon>Bacillota</taxon>
        <taxon>Bacilli</taxon>
        <taxon>Bacillales</taxon>
        <taxon>Bacillaceae</taxon>
        <taxon>Alkalicoccus</taxon>
    </lineage>
</organism>
<dbReference type="Gene3D" id="3.30.160.170">
    <property type="entry name" value="FlaG-like"/>
    <property type="match status" value="1"/>
</dbReference>